<protein>
    <submittedName>
        <fullName evidence="4">Cannabidiolic acid synthase</fullName>
    </submittedName>
</protein>
<evidence type="ECO:0000256" key="2">
    <source>
        <dbReference type="ARBA" id="ARBA00022827"/>
    </source>
</evidence>
<dbReference type="Gene3D" id="3.40.462.20">
    <property type="match status" value="1"/>
</dbReference>
<dbReference type="PANTHER" id="PTHR32448">
    <property type="entry name" value="OS08G0158400 PROTEIN"/>
    <property type="match status" value="1"/>
</dbReference>
<keyword evidence="1" id="KW-0285">Flavoprotein</keyword>
<dbReference type="GO" id="GO:0050660">
    <property type="term" value="F:flavin adenine dinucleotide binding"/>
    <property type="evidence" value="ECO:0007669"/>
    <property type="project" value="InterPro"/>
</dbReference>
<proteinExistence type="predicted"/>
<evidence type="ECO:0000259" key="3">
    <source>
        <dbReference type="Pfam" id="PF08031"/>
    </source>
</evidence>
<dbReference type="GO" id="GO:0016491">
    <property type="term" value="F:oxidoreductase activity"/>
    <property type="evidence" value="ECO:0007669"/>
    <property type="project" value="InterPro"/>
</dbReference>
<dbReference type="Pfam" id="PF08031">
    <property type="entry name" value="BBE"/>
    <property type="match status" value="1"/>
</dbReference>
<reference evidence="4" key="2">
    <citation type="journal article" date="2024" name="Plant">
        <title>Genomic evolution and insights into agronomic trait innovations of Sesamum species.</title>
        <authorList>
            <person name="Miao H."/>
            <person name="Wang L."/>
            <person name="Qu L."/>
            <person name="Liu H."/>
            <person name="Sun Y."/>
            <person name="Le M."/>
            <person name="Wang Q."/>
            <person name="Wei S."/>
            <person name="Zheng Y."/>
            <person name="Lin W."/>
            <person name="Duan Y."/>
            <person name="Cao H."/>
            <person name="Xiong S."/>
            <person name="Wang X."/>
            <person name="Wei L."/>
            <person name="Li C."/>
            <person name="Ma Q."/>
            <person name="Ju M."/>
            <person name="Zhao R."/>
            <person name="Li G."/>
            <person name="Mu C."/>
            <person name="Tian Q."/>
            <person name="Mei H."/>
            <person name="Zhang T."/>
            <person name="Gao T."/>
            <person name="Zhang H."/>
        </authorList>
    </citation>
    <scope>NUCLEOTIDE SEQUENCE</scope>
    <source>
        <strain evidence="4">KEN8</strain>
    </source>
</reference>
<feature type="domain" description="Berberine/berberine-like" evidence="3">
    <location>
        <begin position="39"/>
        <end position="96"/>
    </location>
</feature>
<sequence>MIHYLVDWFNDGSMERHLKWIQGLYDDMEPYVSKSPRGVYFNYRDLDMRVNGEGITSYADASIWGEKYFKNNFDRLVRVKTMVDPTNFFRNELSIPPLASSLYTKTWKIVSSFDLLKS</sequence>
<dbReference type="InterPro" id="IPR012951">
    <property type="entry name" value="BBE"/>
</dbReference>
<organism evidence="4">
    <name type="scientific">Sesamum calycinum</name>
    <dbReference type="NCBI Taxonomy" id="2727403"/>
    <lineage>
        <taxon>Eukaryota</taxon>
        <taxon>Viridiplantae</taxon>
        <taxon>Streptophyta</taxon>
        <taxon>Embryophyta</taxon>
        <taxon>Tracheophyta</taxon>
        <taxon>Spermatophyta</taxon>
        <taxon>Magnoliopsida</taxon>
        <taxon>eudicotyledons</taxon>
        <taxon>Gunneridae</taxon>
        <taxon>Pentapetalae</taxon>
        <taxon>asterids</taxon>
        <taxon>lamiids</taxon>
        <taxon>Lamiales</taxon>
        <taxon>Pedaliaceae</taxon>
        <taxon>Sesamum</taxon>
    </lineage>
</organism>
<accession>A0AAW2Q7D6</accession>
<dbReference type="InterPro" id="IPR016169">
    <property type="entry name" value="FAD-bd_PCMH_sub2"/>
</dbReference>
<keyword evidence="2" id="KW-0274">FAD</keyword>
<dbReference type="Gene3D" id="3.30.465.10">
    <property type="match status" value="1"/>
</dbReference>
<gene>
    <name evidence="4" type="ORF">Scaly_1322400</name>
</gene>
<name>A0AAW2Q7D6_9LAMI</name>
<dbReference type="EMBL" id="JACGWM010000007">
    <property type="protein sequence ID" value="KAL0363672.1"/>
    <property type="molecule type" value="Genomic_DNA"/>
</dbReference>
<evidence type="ECO:0000256" key="1">
    <source>
        <dbReference type="ARBA" id="ARBA00022630"/>
    </source>
</evidence>
<reference evidence="4" key="1">
    <citation type="submission" date="2020-06" db="EMBL/GenBank/DDBJ databases">
        <authorList>
            <person name="Li T."/>
            <person name="Hu X."/>
            <person name="Zhang T."/>
            <person name="Song X."/>
            <person name="Zhang H."/>
            <person name="Dai N."/>
            <person name="Sheng W."/>
            <person name="Hou X."/>
            <person name="Wei L."/>
        </authorList>
    </citation>
    <scope>NUCLEOTIDE SEQUENCE</scope>
    <source>
        <strain evidence="4">KEN8</strain>
        <tissue evidence="4">Leaf</tissue>
    </source>
</reference>
<dbReference type="AlphaFoldDB" id="A0AAW2Q7D6"/>
<comment type="caution">
    <text evidence="4">The sequence shown here is derived from an EMBL/GenBank/DDBJ whole genome shotgun (WGS) entry which is preliminary data.</text>
</comment>
<evidence type="ECO:0000313" key="4">
    <source>
        <dbReference type="EMBL" id="KAL0363672.1"/>
    </source>
</evidence>